<dbReference type="InterPro" id="IPR004437">
    <property type="entry name" value="ParB/RepB/Spo0J"/>
</dbReference>
<dbReference type="AlphaFoldDB" id="A0A074MAM0"/>
<reference evidence="4 5" key="1">
    <citation type="submission" date="2014-04" db="EMBL/GenBank/DDBJ databases">
        <title>A comprehensive comparison of genomes of Erythrobacter spp. strains.</title>
        <authorList>
            <person name="Zheng Q."/>
        </authorList>
    </citation>
    <scope>NUCLEOTIDE SEQUENCE [LARGE SCALE GENOMIC DNA]</scope>
    <source>
        <strain evidence="4 5">DSM 6997</strain>
    </source>
</reference>
<feature type="region of interest" description="Disordered" evidence="2">
    <location>
        <begin position="647"/>
        <end position="691"/>
    </location>
</feature>
<feature type="region of interest" description="Disordered" evidence="2">
    <location>
        <begin position="393"/>
        <end position="425"/>
    </location>
</feature>
<dbReference type="Gene3D" id="1.10.10.2830">
    <property type="match status" value="1"/>
</dbReference>
<organism evidence="4 5">
    <name type="scientific">Erythrobacter longus</name>
    <dbReference type="NCBI Taxonomy" id="1044"/>
    <lineage>
        <taxon>Bacteria</taxon>
        <taxon>Pseudomonadati</taxon>
        <taxon>Pseudomonadota</taxon>
        <taxon>Alphaproteobacteria</taxon>
        <taxon>Sphingomonadales</taxon>
        <taxon>Erythrobacteraceae</taxon>
        <taxon>Erythrobacter/Porphyrobacter group</taxon>
        <taxon>Erythrobacter</taxon>
    </lineage>
</organism>
<dbReference type="InterPro" id="IPR036086">
    <property type="entry name" value="ParB/Sulfiredoxin_sf"/>
</dbReference>
<dbReference type="InterPro" id="IPR003115">
    <property type="entry name" value="ParB_N"/>
</dbReference>
<dbReference type="InterPro" id="IPR041468">
    <property type="entry name" value="HTH_ParB/Spo0J"/>
</dbReference>
<dbReference type="SUPFAM" id="SSF110849">
    <property type="entry name" value="ParB/Sulfiredoxin"/>
    <property type="match status" value="1"/>
</dbReference>
<dbReference type="NCBIfam" id="TIGR00180">
    <property type="entry name" value="parB_part"/>
    <property type="match status" value="1"/>
</dbReference>
<dbReference type="Gene3D" id="3.90.1530.30">
    <property type="match status" value="1"/>
</dbReference>
<proteinExistence type="inferred from homology"/>
<dbReference type="Pfam" id="PF17762">
    <property type="entry name" value="HTH_ParB"/>
    <property type="match status" value="1"/>
</dbReference>
<dbReference type="RefSeq" id="WP_034959900.1">
    <property type="nucleotide sequence ID" value="NZ_JMIW01000003.1"/>
</dbReference>
<evidence type="ECO:0000256" key="2">
    <source>
        <dbReference type="SAM" id="MobiDB-lite"/>
    </source>
</evidence>
<name>A0A074MAM0_ERYLO</name>
<feature type="compositionally biased region" description="Acidic residues" evidence="2">
    <location>
        <begin position="659"/>
        <end position="691"/>
    </location>
</feature>
<gene>
    <name evidence="4" type="ORF">EH31_10220</name>
</gene>
<evidence type="ECO:0000313" key="4">
    <source>
        <dbReference type="EMBL" id="KEO90454.1"/>
    </source>
</evidence>
<feature type="compositionally biased region" description="Low complexity" evidence="2">
    <location>
        <begin position="410"/>
        <end position="425"/>
    </location>
</feature>
<dbReference type="Proteomes" id="UP000027647">
    <property type="component" value="Unassembled WGS sequence"/>
</dbReference>
<keyword evidence="5" id="KW-1185">Reference proteome</keyword>
<dbReference type="GO" id="GO:0005694">
    <property type="term" value="C:chromosome"/>
    <property type="evidence" value="ECO:0007669"/>
    <property type="project" value="TreeGrafter"/>
</dbReference>
<dbReference type="SMART" id="SM00470">
    <property type="entry name" value="ParB"/>
    <property type="match status" value="1"/>
</dbReference>
<evidence type="ECO:0000256" key="1">
    <source>
        <dbReference type="ARBA" id="ARBA00006295"/>
    </source>
</evidence>
<dbReference type="GO" id="GO:0007059">
    <property type="term" value="P:chromosome segregation"/>
    <property type="evidence" value="ECO:0007669"/>
    <property type="project" value="TreeGrafter"/>
</dbReference>
<dbReference type="EMBL" id="JMIW01000003">
    <property type="protein sequence ID" value="KEO90454.1"/>
    <property type="molecule type" value="Genomic_DNA"/>
</dbReference>
<dbReference type="CDD" id="cd16406">
    <property type="entry name" value="ParB_N_like"/>
    <property type="match status" value="1"/>
</dbReference>
<comment type="similarity">
    <text evidence="1">Belongs to the ParB family.</text>
</comment>
<dbReference type="InterPro" id="IPR050336">
    <property type="entry name" value="Chromosome_partition/occlusion"/>
</dbReference>
<accession>A0A074MAM0</accession>
<evidence type="ECO:0000313" key="5">
    <source>
        <dbReference type="Proteomes" id="UP000027647"/>
    </source>
</evidence>
<sequence length="691" mass="75575">MTAIPLCKLDQSPSNVRKVIDEAADEQLSHDIEAHGQLQNLIVTKSKKRTRFDVIAGGRRLRAMNMIAERGAWDKTHDVQCLVIDSKTSNVGEVSFAENFQRLAMTPTEECRAFQHFVAEDGDSAAVAKRFGLTQRFVEGRLRLANLAEPIFEALEAGDITLDLAKAYASTDRHEVQLRVFEQARYNSYLKADAIRRMIAEGSLRGSDPIARLVGEEAYVAEGGRVERDLFSEASEDRWLDIPIAHELAAAKMEVEATRLVADTGLAWVRPVAATSSWHARSEADVHPVRLPPAPISDEAQTRIDDIETRMSAIGDIFEAYEVEPSDAIDIEDLETEYEEIDEERRTLTNPKRELPKEWKGEVGQFLILTATGEMVLDPDYYSEKELRFEEDDNGQITGGAFEAPSTKSGGAAKPSKPEAAAPGGKAVSARLFDELSVQRRDVLAASLLGDPGLALDYAIFALADARGYEPKGTTIRGGKAGDPVRGECPTGEADQILADAHDALERAWQEESDLTDRFLAFRALHDEAKAAWLAYCVAISLEAKKGYTSEHHPIHALLGTILDIDVAALWRPTSENFFDRISKASCLAALTEIGGRELAARYGASKKSELSTSCARLFAGDAIVEEDIKERAMRWVPAPMRFELPVADQVEAGGGEPDAPDGVDDPADETATDDLGADEPEADEAEPLAA</sequence>
<dbReference type="Pfam" id="PF02195">
    <property type="entry name" value="ParB_N"/>
    <property type="match status" value="1"/>
</dbReference>
<dbReference type="SUPFAM" id="SSF109709">
    <property type="entry name" value="KorB DNA-binding domain-like"/>
    <property type="match status" value="1"/>
</dbReference>
<dbReference type="PANTHER" id="PTHR33375:SF7">
    <property type="entry name" value="CHROMOSOME 2-PARTITIONING PROTEIN PARB-RELATED"/>
    <property type="match status" value="1"/>
</dbReference>
<dbReference type="OrthoDB" id="9813122at2"/>
<protein>
    <recommendedName>
        <fullName evidence="3">ParB-like N-terminal domain-containing protein</fullName>
    </recommendedName>
</protein>
<dbReference type="GO" id="GO:0003677">
    <property type="term" value="F:DNA binding"/>
    <property type="evidence" value="ECO:0007669"/>
    <property type="project" value="InterPro"/>
</dbReference>
<comment type="caution">
    <text evidence="4">The sequence shown here is derived from an EMBL/GenBank/DDBJ whole genome shotgun (WGS) entry which is preliminary data.</text>
</comment>
<feature type="domain" description="ParB-like N-terminal" evidence="3">
    <location>
        <begin position="2"/>
        <end position="100"/>
    </location>
</feature>
<evidence type="ECO:0000259" key="3">
    <source>
        <dbReference type="SMART" id="SM00470"/>
    </source>
</evidence>
<dbReference type="eggNOG" id="COG1475">
    <property type="taxonomic scope" value="Bacteria"/>
</dbReference>
<dbReference type="STRING" id="1044.EH31_10220"/>
<dbReference type="PANTHER" id="PTHR33375">
    <property type="entry name" value="CHROMOSOME-PARTITIONING PROTEIN PARB-RELATED"/>
    <property type="match status" value="1"/>
</dbReference>